<proteinExistence type="predicted"/>
<dbReference type="RefSeq" id="XP_055873833.1">
    <property type="nucleotide sequence ID" value="XM_056017858.1"/>
</dbReference>
<sequence length="666" mass="74512">MILDRIEVDIMSSASVLVRVNTNIVIISVYLHVLFTSVNSLSHIGKIFYLTFPNIGVTSEVKGTGVSLYFYTTTQHGIEVNVSRLSLLQDSNWKDFSFVVLSRRLRTKQIKIKYSKTFNETYTDSALFKFESHHEFSLSVIIVCGRQKIASFQAVPFDSWGQSYIAFTLSSEQFLYVVSSEWAHTVSFISRSTEINWDSKGSNVSLRLENKMIVDDSDETKSNRKSFCADNSNNTQSLKGTKIQCSDPLGIVLSNCPRMSDCGSPGNSGSLKGLALEMLLPTTFFGREFFTISTNKLTAPGVLLLQSHLPNTTLCVSIERRGCVDIYSIDEPGAGLYIETLPGSRKIKSDQSIQVMYIMRPPCPPDHDLLGDLSVTLLIPTNFFYTEYVWSTVIWMSLWHYVIVLIQNAHIANLTLNKENLSINWTRVIGDAKWSSGEKQVTKGPQYLTAGDSKRFGCYAYGIGYRVGYIHAPGYDNSAKGSYVSTTDQSVDYGNGGLNTSRNDSGEIVQVQNSTKEFYNCLPYSWGRSCQKNCRHCQDSCRAEDGVCQKCKPGFKNPKRGCPDECGINYFGPNCSLSCLLKCGIDCDERVKGTCPVPDYNYHYLLFVALGICLLAGWTTFNFSKRKTLERSKTNLAKIEEDVQEDVETLVIQGGHSYSSFYGSYI</sequence>
<dbReference type="PANTHER" id="PTHR46534">
    <property type="entry name" value="IGGFC_BINDING DOMAIN-CONTAINING PROTEIN"/>
    <property type="match status" value="1"/>
</dbReference>
<organism evidence="3 4">
    <name type="scientific">Biomphalaria glabrata</name>
    <name type="common">Bloodfluke planorb</name>
    <name type="synonym">Freshwater snail</name>
    <dbReference type="NCBI Taxonomy" id="6526"/>
    <lineage>
        <taxon>Eukaryota</taxon>
        <taxon>Metazoa</taxon>
        <taxon>Spiralia</taxon>
        <taxon>Lophotrochozoa</taxon>
        <taxon>Mollusca</taxon>
        <taxon>Gastropoda</taxon>
        <taxon>Heterobranchia</taxon>
        <taxon>Euthyneura</taxon>
        <taxon>Panpulmonata</taxon>
        <taxon>Hygrophila</taxon>
        <taxon>Lymnaeoidea</taxon>
        <taxon>Planorbidae</taxon>
        <taxon>Biomphalaria</taxon>
    </lineage>
</organism>
<feature type="transmembrane region" description="Helical" evidence="1">
    <location>
        <begin position="602"/>
        <end position="623"/>
    </location>
</feature>
<evidence type="ECO:0000256" key="1">
    <source>
        <dbReference type="SAM" id="Phobius"/>
    </source>
</evidence>
<keyword evidence="3" id="KW-1185">Reference proteome</keyword>
<gene>
    <name evidence="4" type="primary">LOC106056336</name>
</gene>
<dbReference type="OrthoDB" id="10285046at2759"/>
<dbReference type="PANTHER" id="PTHR46534:SF1">
    <property type="entry name" value="IGGFC-BINDING PROTEIN N-TERMINAL DOMAIN-CONTAINING PROTEIN"/>
    <property type="match status" value="1"/>
</dbReference>
<dbReference type="InterPro" id="IPR035234">
    <property type="entry name" value="IgGFc-bd_N"/>
</dbReference>
<accession>A0A9W2ZFX3</accession>
<evidence type="ECO:0000313" key="3">
    <source>
        <dbReference type="Proteomes" id="UP001165740"/>
    </source>
</evidence>
<dbReference type="GeneID" id="106056336"/>
<protein>
    <submittedName>
        <fullName evidence="4">Uncharacterized protein LOC106056336</fullName>
    </submittedName>
</protein>
<reference evidence="4" key="1">
    <citation type="submission" date="2025-08" db="UniProtKB">
        <authorList>
            <consortium name="RefSeq"/>
        </authorList>
    </citation>
    <scope>IDENTIFICATION</scope>
</reference>
<dbReference type="Gene3D" id="2.170.300.10">
    <property type="entry name" value="Tie2 ligand-binding domain superfamily"/>
    <property type="match status" value="1"/>
</dbReference>
<feature type="domain" description="IgGFc-binding protein N-terminal" evidence="2">
    <location>
        <begin position="154"/>
        <end position="462"/>
    </location>
</feature>
<keyword evidence="1" id="KW-0472">Membrane</keyword>
<keyword evidence="1" id="KW-1133">Transmembrane helix</keyword>
<dbReference type="AlphaFoldDB" id="A0A9W2ZFX3"/>
<dbReference type="Proteomes" id="UP001165740">
    <property type="component" value="Chromosome 18"/>
</dbReference>
<keyword evidence="1" id="KW-0812">Transmembrane</keyword>
<evidence type="ECO:0000313" key="4">
    <source>
        <dbReference type="RefSeq" id="XP_055873833.1"/>
    </source>
</evidence>
<dbReference type="Pfam" id="PF17517">
    <property type="entry name" value="IgGFc_binding"/>
    <property type="match status" value="1"/>
</dbReference>
<name>A0A9W2ZFX3_BIOGL</name>
<evidence type="ECO:0000259" key="2">
    <source>
        <dbReference type="Pfam" id="PF17517"/>
    </source>
</evidence>